<dbReference type="GO" id="GO:0007367">
    <property type="term" value="P:segment polarity determination"/>
    <property type="evidence" value="ECO:0007669"/>
    <property type="project" value="UniProtKB-KW"/>
</dbReference>
<keyword evidence="11 22" id="KW-0378">Hydrolase</keyword>
<dbReference type="GeneID" id="8233791"/>
<feature type="binding site" evidence="21">
    <location>
        <position position="130"/>
    </location>
    <ligand>
        <name>Zn(2+)</name>
        <dbReference type="ChEBI" id="CHEBI:29105"/>
    </ligand>
</feature>
<comment type="subcellular location">
    <molecule>Protein hedgehog N-product</molecule>
    <subcellularLocation>
        <location evidence="22">Cell membrane</location>
        <topology evidence="22">Lipid-anchor</topology>
    </subcellularLocation>
</comment>
<keyword evidence="22" id="KW-0333">Golgi apparatus</keyword>
<keyword evidence="15" id="KW-0564">Palmitate</keyword>
<protein>
    <recommendedName>
        <fullName evidence="22">Hedgehog protein</fullName>
    </recommendedName>
</protein>
<dbReference type="SUPFAM" id="SSF51294">
    <property type="entry name" value="Hedgehog/intein (Hint) domain"/>
    <property type="match status" value="1"/>
</dbReference>
<feature type="binding site" evidence="21">
    <location>
        <position position="85"/>
    </location>
    <ligand>
        <name>Ca(2+)</name>
        <dbReference type="ChEBI" id="CHEBI:29108"/>
        <label>1</label>
    </ligand>
</feature>
<feature type="domain" description="Hint" evidence="23">
    <location>
        <begin position="308"/>
        <end position="351"/>
    </location>
</feature>
<comment type="subcellular location">
    <molecule>Sonic hedgehog protein</molecule>
    <subcellularLocation>
        <location evidence="22">Endoplasmic reticulum membrane</location>
    </subcellularLocation>
    <subcellularLocation>
        <location evidence="22">Golgi apparatus membrane</location>
    </subcellularLocation>
</comment>
<evidence type="ECO:0000256" key="22">
    <source>
        <dbReference type="RuleBase" id="RU280812"/>
    </source>
</evidence>
<comment type="similarity">
    <text evidence="3 22">Belongs to the hedgehog family.</text>
</comment>
<evidence type="ECO:0000256" key="8">
    <source>
        <dbReference type="ARBA" id="ARBA00022716"/>
    </source>
</evidence>
<keyword evidence="10 22" id="KW-0732">Signal</keyword>
<evidence type="ECO:0000259" key="23">
    <source>
        <dbReference type="SMART" id="SM00305"/>
    </source>
</evidence>
<feature type="binding site" evidence="21">
    <location>
        <position position="137"/>
    </location>
    <ligand>
        <name>Zn(2+)</name>
        <dbReference type="ChEBI" id="CHEBI:29105"/>
    </ligand>
</feature>
<comment type="function">
    <text evidence="18">The C-terminal part of the hedgehog protein precursor displays an autoproteolysis activity that results in the cleavage of the full-length protein into two parts (N-product and C-product). In addition, the C-terminal part displays a cholesterol transferase activity that results by the covalent attachment of a cholesterol moiety to the C-terminal of the newly generated N-product. Once cleaved, the C-product has no signaling activity and diffuses from the cell.</text>
</comment>
<dbReference type="RefSeq" id="XP_002422829.1">
    <property type="nucleotide sequence ID" value="XM_002422784.1"/>
</dbReference>
<evidence type="ECO:0000313" key="27">
    <source>
        <dbReference type="Proteomes" id="UP000009046"/>
    </source>
</evidence>
<dbReference type="EnsemblMetazoa" id="PHUM018090-RA">
    <property type="protein sequence ID" value="PHUM018090-PA"/>
    <property type="gene ID" value="PHUM018090"/>
</dbReference>
<evidence type="ECO:0000256" key="3">
    <source>
        <dbReference type="ARBA" id="ARBA00010649"/>
    </source>
</evidence>
<dbReference type="Pfam" id="PF01079">
    <property type="entry name" value="Hint"/>
    <property type="match status" value="1"/>
</dbReference>
<evidence type="ECO:0000256" key="6">
    <source>
        <dbReference type="ARBA" id="ARBA00022670"/>
    </source>
</evidence>
<dbReference type="SMART" id="SM00306">
    <property type="entry name" value="HintN"/>
    <property type="match status" value="1"/>
</dbReference>
<feature type="binding site" evidence="21">
    <location>
        <position position="116"/>
    </location>
    <ligand>
        <name>Ca(2+)</name>
        <dbReference type="ChEBI" id="CHEBI:29108"/>
        <label>2</label>
    </ligand>
</feature>
<dbReference type="InterPro" id="IPR036844">
    <property type="entry name" value="Hint_dom_sf"/>
</dbReference>
<dbReference type="FunFam" id="2.170.16.10:FF:000001">
    <property type="entry name" value="Indian hedgehog"/>
    <property type="match status" value="1"/>
</dbReference>
<dbReference type="STRING" id="121224.E0V9Q6"/>
<evidence type="ECO:0000313" key="25">
    <source>
        <dbReference type="EMBL" id="EEB10091.1"/>
    </source>
</evidence>
<comment type="subcellular location">
    <subcellularLocation>
        <location evidence="2">Cytoplasm</location>
    </subcellularLocation>
    <subcellularLocation>
        <location evidence="1">Nucleus</location>
    </subcellularLocation>
</comment>
<evidence type="ECO:0000256" key="4">
    <source>
        <dbReference type="ARBA" id="ARBA00022473"/>
    </source>
</evidence>
<dbReference type="EMBL" id="DS234995">
    <property type="protein sequence ID" value="EEB10091.1"/>
    <property type="molecule type" value="Genomic_DNA"/>
</dbReference>
<reference evidence="25" key="1">
    <citation type="submission" date="2007-04" db="EMBL/GenBank/DDBJ databases">
        <title>Annotation of Pediculus humanus corporis strain USDA.</title>
        <authorList>
            <person name="Kirkness E."/>
            <person name="Hannick L."/>
            <person name="Hass B."/>
            <person name="Bruggner R."/>
            <person name="Lawson D."/>
            <person name="Bidwell S."/>
            <person name="Joardar V."/>
            <person name="Caler E."/>
            <person name="Walenz B."/>
            <person name="Inman J."/>
            <person name="Schobel S."/>
            <person name="Galinsky K."/>
            <person name="Amedeo P."/>
            <person name="Strausberg R."/>
        </authorList>
    </citation>
    <scope>NUCLEOTIDE SEQUENCE</scope>
    <source>
        <strain evidence="25">USDA</strain>
    </source>
</reference>
<dbReference type="Gene3D" id="3.30.1380.10">
    <property type="match status" value="1"/>
</dbReference>
<feature type="binding site" evidence="21">
    <location>
        <position position="172"/>
    </location>
    <ligand>
        <name>Zn(2+)</name>
        <dbReference type="ChEBI" id="CHEBI:29105"/>
    </ligand>
</feature>
<dbReference type="PIRSF" id="PIRSF009400">
    <property type="entry name" value="Peptidase_C46"/>
    <property type="match status" value="1"/>
</dbReference>
<keyword evidence="7" id="KW-0808">Transferase</keyword>
<dbReference type="GO" id="GO:0005886">
    <property type="term" value="C:plasma membrane"/>
    <property type="evidence" value="ECO:0007669"/>
    <property type="project" value="UniProtKB-SubCell"/>
</dbReference>
<evidence type="ECO:0000256" key="11">
    <source>
        <dbReference type="ARBA" id="ARBA00022801"/>
    </source>
</evidence>
<evidence type="ECO:0000256" key="1">
    <source>
        <dbReference type="ARBA" id="ARBA00004123"/>
    </source>
</evidence>
<dbReference type="EMBL" id="AAZO01000220">
    <property type="status" value="NOT_ANNOTATED_CDS"/>
    <property type="molecule type" value="Genomic_DNA"/>
</dbReference>
<keyword evidence="5 22" id="KW-1003">Cell membrane</keyword>
<evidence type="ECO:0000256" key="20">
    <source>
        <dbReference type="PIRSR" id="PIRSR009400-1"/>
    </source>
</evidence>
<evidence type="ECO:0000313" key="26">
    <source>
        <dbReference type="EnsemblMetazoa" id="PHUM018090-PA"/>
    </source>
</evidence>
<dbReference type="InterPro" id="IPR050387">
    <property type="entry name" value="Hedgehog_Signaling"/>
</dbReference>
<gene>
    <name evidence="26" type="primary">8233791</name>
    <name evidence="25" type="ORF">Phum_PHUM018090</name>
</gene>
<keyword evidence="21" id="KW-0862">Zinc</keyword>
<feature type="binding site" evidence="21">
    <location>
        <position position="115"/>
    </location>
    <ligand>
        <name>Ca(2+)</name>
        <dbReference type="ChEBI" id="CHEBI:29108"/>
        <label>1</label>
    </ligand>
</feature>
<reference evidence="26" key="3">
    <citation type="submission" date="2020-05" db="UniProtKB">
        <authorList>
            <consortium name="EnsemblMetazoa"/>
        </authorList>
    </citation>
    <scope>IDENTIFICATION</scope>
    <source>
        <strain evidence="26">USDA</strain>
    </source>
</reference>
<dbReference type="Pfam" id="PF01085">
    <property type="entry name" value="HH_signal"/>
    <property type="match status" value="1"/>
</dbReference>
<feature type="site" description="Cleavage; by autolysis" evidence="20">
    <location>
        <begin position="187"/>
        <end position="188"/>
    </location>
</feature>
<comment type="function">
    <molecule>Protein hedgehog N-product</molecule>
    <text evidence="22">The dually lipidated hedgehog protein N-product is a morphogen which is essential for a variety of patterning events during development.</text>
</comment>
<accession>E0V9Q6</accession>
<feature type="site" description="Essential for auto-cleavage" evidence="20">
    <location>
        <position position="260"/>
    </location>
</feature>
<dbReference type="eggNOG" id="KOG3638">
    <property type="taxonomic scope" value="Eukaryota"/>
</dbReference>
<dbReference type="FunFam" id="3.30.1380.10:FF:000001">
    <property type="entry name" value="Indian hedgehog"/>
    <property type="match status" value="1"/>
</dbReference>
<keyword evidence="14 22" id="KW-0472">Membrane</keyword>
<feature type="binding site" evidence="21">
    <location>
        <position position="79"/>
    </location>
    <ligand>
        <name>Ca(2+)</name>
        <dbReference type="ChEBI" id="CHEBI:29108"/>
        <label>1</label>
    </ligand>
</feature>
<dbReference type="GO" id="GO:0048731">
    <property type="term" value="P:system development"/>
    <property type="evidence" value="ECO:0007669"/>
    <property type="project" value="UniProtKB-ARBA"/>
</dbReference>
<dbReference type="GO" id="GO:0008233">
    <property type="term" value="F:peptidase activity"/>
    <property type="evidence" value="ECO:0007669"/>
    <property type="project" value="UniProtKB-UniRule"/>
</dbReference>
<comment type="catalytic activity">
    <reaction evidence="19">
        <text>glycyl-L-cysteinyl-[protein] + cholesterol + H(+) = [protein]-C-terminal glycyl cholesterol ester + N-terminal L-cysteinyl-[protein]</text>
        <dbReference type="Rhea" id="RHEA:59504"/>
        <dbReference type="Rhea" id="RHEA-COMP:12707"/>
        <dbReference type="Rhea" id="RHEA-COMP:15369"/>
        <dbReference type="Rhea" id="RHEA-COMP:15374"/>
        <dbReference type="ChEBI" id="CHEBI:15378"/>
        <dbReference type="ChEBI" id="CHEBI:16113"/>
        <dbReference type="ChEBI" id="CHEBI:65250"/>
        <dbReference type="ChEBI" id="CHEBI:143135"/>
        <dbReference type="ChEBI" id="CHEBI:143140"/>
    </reaction>
    <physiologicalReaction direction="left-to-right" evidence="19">
        <dbReference type="Rhea" id="RHEA:59505"/>
    </physiologicalReaction>
</comment>
<evidence type="ECO:0000256" key="7">
    <source>
        <dbReference type="ARBA" id="ARBA00022679"/>
    </source>
</evidence>
<feature type="site" description="Involved in cholesterol transfer" evidence="20">
    <location>
        <position position="234"/>
    </location>
</feature>
<reference evidence="25" key="2">
    <citation type="submission" date="2007-04" db="EMBL/GenBank/DDBJ databases">
        <title>The genome of the human body louse.</title>
        <authorList>
            <consortium name="The Human Body Louse Genome Consortium"/>
            <person name="Kirkness E."/>
            <person name="Walenz B."/>
            <person name="Hass B."/>
            <person name="Bruggner R."/>
            <person name="Strausberg R."/>
        </authorList>
    </citation>
    <scope>NUCLEOTIDE SEQUENCE</scope>
    <source>
        <strain evidence="25">USDA</strain>
    </source>
</reference>
<feature type="binding site" evidence="21">
    <location>
        <position position="80"/>
    </location>
    <ligand>
        <name>Ca(2+)</name>
        <dbReference type="ChEBI" id="CHEBI:29108"/>
        <label>2</label>
    </ligand>
</feature>
<dbReference type="SMART" id="SM00305">
    <property type="entry name" value="HintC"/>
    <property type="match status" value="1"/>
</dbReference>
<dbReference type="GO" id="GO:0016539">
    <property type="term" value="P:intein-mediated protein splicing"/>
    <property type="evidence" value="ECO:0007669"/>
    <property type="project" value="InterPro"/>
</dbReference>
<dbReference type="InterPro" id="IPR009045">
    <property type="entry name" value="Zn_M74/Hedgehog-like"/>
</dbReference>
<dbReference type="GO" id="GO:0007224">
    <property type="term" value="P:smoothened signaling pathway"/>
    <property type="evidence" value="ECO:0007669"/>
    <property type="project" value="TreeGrafter"/>
</dbReference>
<dbReference type="OrthoDB" id="5212at2759"/>
<dbReference type="GO" id="GO:0005113">
    <property type="term" value="F:patched binding"/>
    <property type="evidence" value="ECO:0007669"/>
    <property type="project" value="TreeGrafter"/>
</dbReference>
<evidence type="ECO:0000256" key="17">
    <source>
        <dbReference type="ARBA" id="ARBA00023301"/>
    </source>
</evidence>
<dbReference type="PROSITE" id="PS50817">
    <property type="entry name" value="INTEIN_N_TER"/>
    <property type="match status" value="1"/>
</dbReference>
<evidence type="ECO:0000256" key="14">
    <source>
        <dbReference type="ARBA" id="ARBA00023136"/>
    </source>
</evidence>
<keyword evidence="27" id="KW-1185">Reference proteome</keyword>
<dbReference type="GO" id="GO:0007267">
    <property type="term" value="P:cell-cell signaling"/>
    <property type="evidence" value="ECO:0007669"/>
    <property type="project" value="InterPro"/>
</dbReference>
<dbReference type="GO" id="GO:0016015">
    <property type="term" value="F:morphogen activity"/>
    <property type="evidence" value="ECO:0007669"/>
    <property type="project" value="UniProtKB-KW"/>
</dbReference>
<keyword evidence="6 22" id="KW-0645">Protease</keyword>
<dbReference type="SUPFAM" id="SSF55166">
    <property type="entry name" value="Hedgehog/DD-peptidase"/>
    <property type="match status" value="1"/>
</dbReference>
<feature type="site" description="Involved in auto-cleavage" evidence="20">
    <location>
        <position position="257"/>
    </location>
</feature>
<evidence type="ECO:0000256" key="13">
    <source>
        <dbReference type="ARBA" id="ARBA00022837"/>
    </source>
</evidence>
<keyword evidence="4 22" id="KW-0217">Developmental protein</keyword>
<dbReference type="InterPro" id="IPR001767">
    <property type="entry name" value="Hedgehog_Hint"/>
</dbReference>
<dbReference type="OMA" id="QTDGLHW"/>
<dbReference type="InterPro" id="IPR003586">
    <property type="entry name" value="Hint_dom_C"/>
</dbReference>
<evidence type="ECO:0000256" key="9">
    <source>
        <dbReference type="ARBA" id="ARBA00022723"/>
    </source>
</evidence>
<dbReference type="InParanoid" id="E0V9Q6"/>
<dbReference type="CDD" id="cd00081">
    <property type="entry name" value="Hint"/>
    <property type="match status" value="1"/>
</dbReference>
<keyword evidence="9 21" id="KW-0479">Metal-binding</keyword>
<dbReference type="InterPro" id="IPR001657">
    <property type="entry name" value="Hedgehog"/>
</dbReference>
<evidence type="ECO:0000256" key="18">
    <source>
        <dbReference type="ARBA" id="ARBA00045369"/>
    </source>
</evidence>
<keyword evidence="12 22" id="KW-0068">Autocatalytic cleavage</keyword>
<dbReference type="FunCoup" id="E0V9Q6">
    <property type="interactions" value="27"/>
</dbReference>
<dbReference type="VEuPathDB" id="VectorBase:PHUM018090"/>
<dbReference type="AlphaFoldDB" id="E0V9Q6"/>
<dbReference type="InterPro" id="IPR000320">
    <property type="entry name" value="Hedgehog_signalling_dom"/>
</dbReference>
<evidence type="ECO:0000256" key="21">
    <source>
        <dbReference type="PIRSR" id="PIRSR009400-2"/>
    </source>
</evidence>
<evidence type="ECO:0000256" key="19">
    <source>
        <dbReference type="ARBA" id="ARBA00048589"/>
    </source>
</evidence>
<dbReference type="GO" id="GO:0016540">
    <property type="term" value="P:protein autoprocessing"/>
    <property type="evidence" value="ECO:0007669"/>
    <property type="project" value="InterPro"/>
</dbReference>
<dbReference type="PRINTS" id="PR00632">
    <property type="entry name" value="SONICHHOG"/>
</dbReference>
<dbReference type="GO" id="GO:0001708">
    <property type="term" value="P:cell fate specification"/>
    <property type="evidence" value="ECO:0007669"/>
    <property type="project" value="TreeGrafter"/>
</dbReference>
<dbReference type="CTD" id="8233791"/>
<dbReference type="GO" id="GO:0005789">
    <property type="term" value="C:endoplasmic reticulum membrane"/>
    <property type="evidence" value="ECO:0007669"/>
    <property type="project" value="UniProtKB-SubCell"/>
</dbReference>
<dbReference type="HOGENOM" id="CLU_034686_0_0_1"/>
<dbReference type="GO" id="GO:0005615">
    <property type="term" value="C:extracellular space"/>
    <property type="evidence" value="ECO:0007669"/>
    <property type="project" value="TreeGrafter"/>
</dbReference>
<keyword evidence="22" id="KW-0256">Endoplasmic reticulum</keyword>
<keyword evidence="17" id="KW-0504">Morphogen</keyword>
<dbReference type="KEGG" id="phu:Phum_PHUM018090"/>
<name>E0V9Q6_PEDHC</name>
<evidence type="ECO:0000256" key="15">
    <source>
        <dbReference type="ARBA" id="ARBA00023139"/>
    </source>
</evidence>
<evidence type="ECO:0000256" key="5">
    <source>
        <dbReference type="ARBA" id="ARBA00022475"/>
    </source>
</evidence>
<evidence type="ECO:0000256" key="2">
    <source>
        <dbReference type="ARBA" id="ARBA00004496"/>
    </source>
</evidence>
<dbReference type="Proteomes" id="UP000009046">
    <property type="component" value="Unassembled WGS sequence"/>
</dbReference>
<sequence length="412" mass="45598">MLIIVSIINVASGCGPGRGAGRRRGVHKLTPLVFKQHVPNVSENTLGASGLTEGPITRDDPRFGDLIPNYNSDIIFKDEEGTGADRFMTQRCKEKLNTLAISVMNQWPGVKLRVTEGWDEEGHHAADSLHYEGRAVDVTTSDRDRSKYGMLAKLAVEAGFDWVYYESRAHIHCSVKSESSQAVKTGGCFPGGAKVRTKTGVKKSLSSLEIGDEIQVVDSETGDLKFSEVLLFLDKKPENVKHYLNIETKSGKKLQVTPSHLIVAIKNAGYQHDNNNLITERTGKNFETFFASEIEIGDALLTVGRDGDEKLTDEVVNVTNVRHEGVYAPLTVEGTIVVNDVVTSCYAVIKSHNLAHLVYGPLRLYHNFQLSFKRLWENTLKPKTIKGGIHWYANVLFTVAEYVLPSSMMYGS</sequence>
<evidence type="ECO:0000256" key="16">
    <source>
        <dbReference type="ARBA" id="ARBA00023288"/>
    </source>
</evidence>
<organism>
    <name type="scientific">Pediculus humanus subsp. corporis</name>
    <name type="common">Body louse</name>
    <dbReference type="NCBI Taxonomy" id="121224"/>
    <lineage>
        <taxon>Eukaryota</taxon>
        <taxon>Metazoa</taxon>
        <taxon>Ecdysozoa</taxon>
        <taxon>Arthropoda</taxon>
        <taxon>Hexapoda</taxon>
        <taxon>Insecta</taxon>
        <taxon>Pterygota</taxon>
        <taxon>Neoptera</taxon>
        <taxon>Paraneoptera</taxon>
        <taxon>Psocodea</taxon>
        <taxon>Troctomorpha</taxon>
        <taxon>Phthiraptera</taxon>
        <taxon>Anoplura</taxon>
        <taxon>Pediculidae</taxon>
        <taxon>Pediculus</taxon>
    </lineage>
</organism>
<feature type="domain" description="Hint" evidence="24">
    <location>
        <begin position="186"/>
        <end position="304"/>
    </location>
</feature>
<dbReference type="MEROPS" id="C46.001"/>
<keyword evidence="8" id="KW-0709">Segmentation polarity protein</keyword>
<keyword evidence="13 21" id="KW-0106">Calcium</keyword>
<dbReference type="PANTHER" id="PTHR11889:SF31">
    <property type="entry name" value="PROTEIN HEDGEHOG"/>
    <property type="match status" value="1"/>
</dbReference>
<dbReference type="InterPro" id="IPR003587">
    <property type="entry name" value="Hint_dom_N"/>
</dbReference>
<dbReference type="GO" id="GO:0005634">
    <property type="term" value="C:nucleus"/>
    <property type="evidence" value="ECO:0007669"/>
    <property type="project" value="UniProtKB-SubCell"/>
</dbReference>
<evidence type="ECO:0000256" key="10">
    <source>
        <dbReference type="ARBA" id="ARBA00022729"/>
    </source>
</evidence>
<dbReference type="GO" id="GO:0000139">
    <property type="term" value="C:Golgi membrane"/>
    <property type="evidence" value="ECO:0007669"/>
    <property type="project" value="UniProtKB-SubCell"/>
</dbReference>
<dbReference type="GO" id="GO:0009653">
    <property type="term" value="P:anatomical structure morphogenesis"/>
    <property type="evidence" value="ECO:0007669"/>
    <property type="project" value="UniProtKB-KW"/>
</dbReference>
<comment type="function">
    <molecule>Protein hedgehog</molecule>
    <text evidence="22">The C-terminal part of the hedgehog protein precursor displays an autoproteolysis activity that results in the cleavage of the full-length protein into two parts (N-product and C-product). In addition, the C-terminal part displays a cholesterol transferase activity that results by the covalent attachment of a cholesterol moiety to the C-terminal of the newly generated N-product.</text>
</comment>
<dbReference type="GO" id="GO:0005509">
    <property type="term" value="F:calcium ion binding"/>
    <property type="evidence" value="ECO:0007669"/>
    <property type="project" value="TreeGrafter"/>
</dbReference>
<feature type="binding site" evidence="21">
    <location>
        <position position="116"/>
    </location>
    <ligand>
        <name>Ca(2+)</name>
        <dbReference type="ChEBI" id="CHEBI:29108"/>
        <label>1</label>
    </ligand>
</feature>
<evidence type="ECO:0000256" key="12">
    <source>
        <dbReference type="ARBA" id="ARBA00022813"/>
    </source>
</evidence>
<dbReference type="InterPro" id="IPR006141">
    <property type="entry name" value="Intein_N"/>
</dbReference>
<dbReference type="GO" id="GO:0010468">
    <property type="term" value="P:regulation of gene expression"/>
    <property type="evidence" value="ECO:0007669"/>
    <property type="project" value="TreeGrafter"/>
</dbReference>
<dbReference type="PANTHER" id="PTHR11889">
    <property type="entry name" value="HEDGEHOG"/>
    <property type="match status" value="1"/>
</dbReference>
<dbReference type="Gene3D" id="2.170.16.10">
    <property type="entry name" value="Hedgehog/Intein (Hint) domain"/>
    <property type="match status" value="1"/>
</dbReference>
<feature type="binding site" evidence="21">
    <location>
        <position position="80"/>
    </location>
    <ligand>
        <name>Ca(2+)</name>
        <dbReference type="ChEBI" id="CHEBI:29108"/>
        <label>1</label>
    </ligand>
</feature>
<feature type="binding site" evidence="21">
    <location>
        <position position="119"/>
    </location>
    <ligand>
        <name>Ca(2+)</name>
        <dbReference type="ChEBI" id="CHEBI:29108"/>
        <label>2</label>
    </ligand>
</feature>
<dbReference type="GO" id="GO:0016740">
    <property type="term" value="F:transferase activity"/>
    <property type="evidence" value="ECO:0007669"/>
    <property type="project" value="UniProtKB-KW"/>
</dbReference>
<keyword evidence="16" id="KW-0449">Lipoprotein</keyword>
<proteinExistence type="inferred from homology"/>
<evidence type="ECO:0000259" key="24">
    <source>
        <dbReference type="SMART" id="SM00306"/>
    </source>
</evidence>